<comment type="similarity">
    <text evidence="1">Belongs to the TPP enzyme family.</text>
</comment>
<dbReference type="Gene3D" id="3.40.50.1220">
    <property type="entry name" value="TPP-binding domain"/>
    <property type="match status" value="1"/>
</dbReference>
<feature type="non-terminal residue" evidence="4">
    <location>
        <position position="409"/>
    </location>
</feature>
<name>A0A382CYA8_9ZZZZ</name>
<gene>
    <name evidence="4" type="ORF">METZ01_LOCUS183325</name>
</gene>
<dbReference type="GO" id="GO:0003984">
    <property type="term" value="F:acetolactate synthase activity"/>
    <property type="evidence" value="ECO:0007669"/>
    <property type="project" value="TreeGrafter"/>
</dbReference>
<feature type="domain" description="Thiamine pyrophosphate enzyme central" evidence="2">
    <location>
        <begin position="211"/>
        <end position="314"/>
    </location>
</feature>
<proteinExistence type="inferred from homology"/>
<organism evidence="4">
    <name type="scientific">marine metagenome</name>
    <dbReference type="NCBI Taxonomy" id="408172"/>
    <lineage>
        <taxon>unclassified sequences</taxon>
        <taxon>metagenomes</taxon>
        <taxon>ecological metagenomes</taxon>
    </lineage>
</organism>
<dbReference type="CDD" id="cd07035">
    <property type="entry name" value="TPP_PYR_POX_like"/>
    <property type="match status" value="1"/>
</dbReference>
<accession>A0A382CYA8</accession>
<reference evidence="4" key="1">
    <citation type="submission" date="2018-05" db="EMBL/GenBank/DDBJ databases">
        <authorList>
            <person name="Lanie J.A."/>
            <person name="Ng W.-L."/>
            <person name="Kazmierczak K.M."/>
            <person name="Andrzejewski T.M."/>
            <person name="Davidsen T.M."/>
            <person name="Wayne K.J."/>
            <person name="Tettelin H."/>
            <person name="Glass J.I."/>
            <person name="Rusch D."/>
            <person name="Podicherti R."/>
            <person name="Tsui H.-C.T."/>
            <person name="Winkler M.E."/>
        </authorList>
    </citation>
    <scope>NUCLEOTIDE SEQUENCE</scope>
</reference>
<evidence type="ECO:0000259" key="3">
    <source>
        <dbReference type="Pfam" id="PF02776"/>
    </source>
</evidence>
<protein>
    <recommendedName>
        <fullName evidence="5">Thiamine pyrophosphate enzyme N-terminal TPP-binding domain-containing protein</fullName>
    </recommendedName>
</protein>
<dbReference type="InterPro" id="IPR029035">
    <property type="entry name" value="DHS-like_NAD/FAD-binding_dom"/>
</dbReference>
<dbReference type="AlphaFoldDB" id="A0A382CYA8"/>
<dbReference type="InterPro" id="IPR012001">
    <property type="entry name" value="Thiamin_PyroP_enz_TPP-bd_dom"/>
</dbReference>
<dbReference type="EMBL" id="UINC01036462">
    <property type="protein sequence ID" value="SVB30471.1"/>
    <property type="molecule type" value="Genomic_DNA"/>
</dbReference>
<evidence type="ECO:0000256" key="1">
    <source>
        <dbReference type="ARBA" id="ARBA00007812"/>
    </source>
</evidence>
<dbReference type="GO" id="GO:0000287">
    <property type="term" value="F:magnesium ion binding"/>
    <property type="evidence" value="ECO:0007669"/>
    <property type="project" value="InterPro"/>
</dbReference>
<dbReference type="GO" id="GO:0005948">
    <property type="term" value="C:acetolactate synthase complex"/>
    <property type="evidence" value="ECO:0007669"/>
    <property type="project" value="TreeGrafter"/>
</dbReference>
<dbReference type="Gene3D" id="3.40.50.970">
    <property type="match status" value="1"/>
</dbReference>
<dbReference type="SUPFAM" id="SSF52518">
    <property type="entry name" value="Thiamin diphosphate-binding fold (THDP-binding)"/>
    <property type="match status" value="1"/>
</dbReference>
<feature type="domain" description="Thiamine pyrophosphate enzyme N-terminal TPP-binding" evidence="3">
    <location>
        <begin position="11"/>
        <end position="140"/>
    </location>
</feature>
<sequence length="409" mass="44572">MNDARSTQGSVAESFLRALKQRGLDIVFANSGTDFAPLIEALVRLKEAGEETPDFMTIPHENLAMAMAHGYHRVSGKPVAVMVHVTPGTANAVCGLMNAQRDHVPLVLIAGRTPITQAGSIASRSAPIHWGQENFDQAGMVREYTKWDYELRAGQSPSQIVGRAIDIALNEPKGPVYLTLPREVLTNQDNNAAATPAPKIISAPEPNISAINKLAEWIARAERPVIVTSHVGQDIEAFKHLAWLADTFTIPVAENWANCVNIAASHSMSLGENATDFLSEADLILVIDSEVPWFPREFSPSPKTRVAHLGLDPLCVDYPIRVFPADLIIPGRSAGALLLLGEALEKQNAGHQISKTEGRRKAVQNYRNNRKKTLQKQLADAQKNKRIQGNYLGACLKEVVPSDAVIITE</sequence>
<dbReference type="GO" id="GO:0009097">
    <property type="term" value="P:isoleucine biosynthetic process"/>
    <property type="evidence" value="ECO:0007669"/>
    <property type="project" value="TreeGrafter"/>
</dbReference>
<dbReference type="SUPFAM" id="SSF52467">
    <property type="entry name" value="DHS-like NAD/FAD-binding domain"/>
    <property type="match status" value="1"/>
</dbReference>
<dbReference type="Pfam" id="PF00205">
    <property type="entry name" value="TPP_enzyme_M"/>
    <property type="match status" value="1"/>
</dbReference>
<evidence type="ECO:0000313" key="4">
    <source>
        <dbReference type="EMBL" id="SVB30471.1"/>
    </source>
</evidence>
<dbReference type="InterPro" id="IPR012000">
    <property type="entry name" value="Thiamin_PyroP_enz_cen_dom"/>
</dbReference>
<dbReference type="NCBIfam" id="NF006203">
    <property type="entry name" value="PRK08327.1"/>
    <property type="match status" value="1"/>
</dbReference>
<evidence type="ECO:0008006" key="5">
    <source>
        <dbReference type="Google" id="ProtNLM"/>
    </source>
</evidence>
<dbReference type="Pfam" id="PF02776">
    <property type="entry name" value="TPP_enzyme_N"/>
    <property type="match status" value="1"/>
</dbReference>
<dbReference type="PANTHER" id="PTHR18968:SF13">
    <property type="entry name" value="ACETOLACTATE SYNTHASE CATALYTIC SUBUNIT, MITOCHONDRIAL"/>
    <property type="match status" value="1"/>
</dbReference>
<dbReference type="GO" id="GO:0050660">
    <property type="term" value="F:flavin adenine dinucleotide binding"/>
    <property type="evidence" value="ECO:0007669"/>
    <property type="project" value="TreeGrafter"/>
</dbReference>
<dbReference type="InterPro" id="IPR029061">
    <property type="entry name" value="THDP-binding"/>
</dbReference>
<evidence type="ECO:0000259" key="2">
    <source>
        <dbReference type="Pfam" id="PF00205"/>
    </source>
</evidence>
<dbReference type="PANTHER" id="PTHR18968">
    <property type="entry name" value="THIAMINE PYROPHOSPHATE ENZYMES"/>
    <property type="match status" value="1"/>
</dbReference>
<dbReference type="InterPro" id="IPR045229">
    <property type="entry name" value="TPP_enz"/>
</dbReference>
<dbReference type="GO" id="GO:0030976">
    <property type="term" value="F:thiamine pyrophosphate binding"/>
    <property type="evidence" value="ECO:0007669"/>
    <property type="project" value="InterPro"/>
</dbReference>
<dbReference type="GO" id="GO:0009099">
    <property type="term" value="P:L-valine biosynthetic process"/>
    <property type="evidence" value="ECO:0007669"/>
    <property type="project" value="TreeGrafter"/>
</dbReference>